<comment type="caution">
    <text evidence="2">The sequence shown here is derived from an EMBL/GenBank/DDBJ whole genome shotgun (WGS) entry which is preliminary data.</text>
</comment>
<dbReference type="EMBL" id="QEAS01000043">
    <property type="protein sequence ID" value="PWG77994.1"/>
    <property type="molecule type" value="Genomic_DNA"/>
</dbReference>
<evidence type="ECO:0000313" key="3">
    <source>
        <dbReference type="Proteomes" id="UP000245647"/>
    </source>
</evidence>
<accession>A0A2U2P9M1</accession>
<dbReference type="OrthoDB" id="755226at2"/>
<reference evidence="2 3" key="1">
    <citation type="submission" date="2018-04" db="EMBL/GenBank/DDBJ databases">
        <title>Pedobacter chongqingensis sp. nov., isolated from a rottenly hemp rope.</title>
        <authorList>
            <person name="Cai Y."/>
        </authorList>
    </citation>
    <scope>NUCLEOTIDE SEQUENCE [LARGE SCALE GENOMIC DNA]</scope>
    <source>
        <strain evidence="2 3">FJ4-8</strain>
    </source>
</reference>
<dbReference type="Proteomes" id="UP000245647">
    <property type="component" value="Unassembled WGS sequence"/>
</dbReference>
<keyword evidence="3" id="KW-1185">Reference proteome</keyword>
<gene>
    <name evidence="2" type="ORF">DDR33_24585</name>
</gene>
<dbReference type="RefSeq" id="WP_109418446.1">
    <property type="nucleotide sequence ID" value="NZ_QEAS01000043.1"/>
</dbReference>
<dbReference type="AlphaFoldDB" id="A0A2U2P9M1"/>
<organism evidence="2 3">
    <name type="scientific">Pararcticibacter amylolyticus</name>
    <dbReference type="NCBI Taxonomy" id="2173175"/>
    <lineage>
        <taxon>Bacteria</taxon>
        <taxon>Pseudomonadati</taxon>
        <taxon>Bacteroidota</taxon>
        <taxon>Sphingobacteriia</taxon>
        <taxon>Sphingobacteriales</taxon>
        <taxon>Sphingobacteriaceae</taxon>
        <taxon>Pararcticibacter</taxon>
    </lineage>
</organism>
<proteinExistence type="predicted"/>
<evidence type="ECO:0000313" key="2">
    <source>
        <dbReference type="EMBL" id="PWG77994.1"/>
    </source>
</evidence>
<evidence type="ECO:0000256" key="1">
    <source>
        <dbReference type="SAM" id="SignalP"/>
    </source>
</evidence>
<feature type="signal peptide" evidence="1">
    <location>
        <begin position="1"/>
        <end position="19"/>
    </location>
</feature>
<sequence>MKRLLIALTALITAFDTLAQNSFPPNGNVGIGTTNPTTGLQLGDWGNAITGKQILIPGLYNFEQFRLGQIANGNMVVELVYHTNLFASYKVSA</sequence>
<feature type="chain" id="PRO_5015750382" evidence="1">
    <location>
        <begin position="20"/>
        <end position="93"/>
    </location>
</feature>
<keyword evidence="1" id="KW-0732">Signal</keyword>
<protein>
    <submittedName>
        <fullName evidence="2">Uncharacterized protein</fullName>
    </submittedName>
</protein>
<name>A0A2U2P9M1_9SPHI</name>